<dbReference type="InterPro" id="IPR050162">
    <property type="entry name" value="MsrA_MetSO_reductase"/>
</dbReference>
<dbReference type="FunFam" id="3.30.1060.10:FF:000001">
    <property type="entry name" value="Peptide methionine sulfoxide reductase MsrA"/>
    <property type="match status" value="1"/>
</dbReference>
<dbReference type="AlphaFoldDB" id="A0A2Z2NJJ4"/>
<feature type="active site" evidence="5">
    <location>
        <position position="54"/>
    </location>
</feature>
<evidence type="ECO:0000256" key="1">
    <source>
        <dbReference type="ARBA" id="ARBA00005591"/>
    </source>
</evidence>
<sequence length="224" mass="24336">MSALARKFILPTASAALPGRAEAVTVAPVNVVTGNPMSAPYPANMQQCSFGMGCFWGVEPLFFNLPGVYTTAAGFTGGLTPNPRYEEVCSGGTGHSEVVFVVYDPARISFGQLLDLFWESHNPRQGMRQGADLGTQFRSGIYASTDAQLRQAQASQMAHQRSISSRGLGPITTEIMIAPTFYFAENHHQQYLHKNPDGYCSQQGTDTSCIWTVPTHKSQPEARV</sequence>
<dbReference type="KEGG" id="gai:IMCC3135_05805"/>
<comment type="function">
    <text evidence="5">Has an important function as a repair enzyme for proteins that have been inactivated by oxidation. Catalyzes the reversible oxidation-reduction of methionine sulfoxide in proteins to methionine.</text>
</comment>
<dbReference type="PANTHER" id="PTHR42799">
    <property type="entry name" value="MITOCHONDRIAL PEPTIDE METHIONINE SULFOXIDE REDUCTASE"/>
    <property type="match status" value="1"/>
</dbReference>
<comment type="catalytic activity">
    <reaction evidence="4 5">
        <text>[thioredoxin]-disulfide + L-methionine + H2O = L-methionine (S)-S-oxide + [thioredoxin]-dithiol</text>
        <dbReference type="Rhea" id="RHEA:19993"/>
        <dbReference type="Rhea" id="RHEA-COMP:10698"/>
        <dbReference type="Rhea" id="RHEA-COMP:10700"/>
        <dbReference type="ChEBI" id="CHEBI:15377"/>
        <dbReference type="ChEBI" id="CHEBI:29950"/>
        <dbReference type="ChEBI" id="CHEBI:50058"/>
        <dbReference type="ChEBI" id="CHEBI:57844"/>
        <dbReference type="ChEBI" id="CHEBI:58772"/>
        <dbReference type="EC" id="1.8.4.11"/>
    </reaction>
</comment>
<dbReference type="EMBL" id="CP018632">
    <property type="protein sequence ID" value="ASJ71273.1"/>
    <property type="molecule type" value="Genomic_DNA"/>
</dbReference>
<accession>A0A2Z2NJJ4</accession>
<evidence type="ECO:0000256" key="5">
    <source>
        <dbReference type="HAMAP-Rule" id="MF_01401"/>
    </source>
</evidence>
<reference evidence="7 8" key="1">
    <citation type="submission" date="2016-12" db="EMBL/GenBank/DDBJ databases">
        <authorList>
            <person name="Song W.-J."/>
            <person name="Kurnit D.M."/>
        </authorList>
    </citation>
    <scope>NUCLEOTIDE SEQUENCE [LARGE SCALE GENOMIC DNA]</scope>
    <source>
        <strain evidence="7 8">IMCC3135</strain>
    </source>
</reference>
<evidence type="ECO:0000313" key="8">
    <source>
        <dbReference type="Proteomes" id="UP000250079"/>
    </source>
</evidence>
<dbReference type="HAMAP" id="MF_01401">
    <property type="entry name" value="MsrA"/>
    <property type="match status" value="1"/>
</dbReference>
<evidence type="ECO:0000256" key="3">
    <source>
        <dbReference type="ARBA" id="ARBA00047806"/>
    </source>
</evidence>
<dbReference type="NCBIfam" id="TIGR00401">
    <property type="entry name" value="msrA"/>
    <property type="match status" value="1"/>
</dbReference>
<dbReference type="RefSeq" id="WP_088916732.1">
    <property type="nucleotide sequence ID" value="NZ_CP018632.1"/>
</dbReference>
<dbReference type="PANTHER" id="PTHR42799:SF2">
    <property type="entry name" value="MITOCHONDRIAL PEPTIDE METHIONINE SULFOXIDE REDUCTASE"/>
    <property type="match status" value="1"/>
</dbReference>
<dbReference type="EC" id="1.8.4.11" evidence="5"/>
<protein>
    <recommendedName>
        <fullName evidence="5">Peptide methionine sulfoxide reductase MsrA</fullName>
        <shortName evidence="5">Protein-methionine-S-oxide reductase</shortName>
        <ecNumber evidence="5">1.8.4.11</ecNumber>
    </recommendedName>
    <alternativeName>
        <fullName evidence="5">Peptide-methionine (S)-S-oxide reductase</fullName>
        <shortName evidence="5">Peptide Met(O) reductase</shortName>
    </alternativeName>
</protein>
<dbReference type="OrthoDB" id="4174719at2"/>
<dbReference type="Pfam" id="PF01625">
    <property type="entry name" value="PMSR"/>
    <property type="match status" value="1"/>
</dbReference>
<dbReference type="Gene3D" id="3.30.1060.10">
    <property type="entry name" value="Peptide methionine sulphoxide reductase MsrA"/>
    <property type="match status" value="1"/>
</dbReference>
<proteinExistence type="inferred from homology"/>
<keyword evidence="2 5" id="KW-0560">Oxidoreductase</keyword>
<feature type="domain" description="Peptide methionine sulphoxide reductase MsrA" evidence="6">
    <location>
        <begin position="49"/>
        <end position="200"/>
    </location>
</feature>
<evidence type="ECO:0000256" key="4">
    <source>
        <dbReference type="ARBA" id="ARBA00048782"/>
    </source>
</evidence>
<organism evidence="7 8">
    <name type="scientific">Granulosicoccus antarcticus IMCC3135</name>
    <dbReference type="NCBI Taxonomy" id="1192854"/>
    <lineage>
        <taxon>Bacteria</taxon>
        <taxon>Pseudomonadati</taxon>
        <taxon>Pseudomonadota</taxon>
        <taxon>Gammaproteobacteria</taxon>
        <taxon>Chromatiales</taxon>
        <taxon>Granulosicoccaceae</taxon>
        <taxon>Granulosicoccus</taxon>
    </lineage>
</organism>
<keyword evidence="8" id="KW-1185">Reference proteome</keyword>
<dbReference type="GO" id="GO:0034599">
    <property type="term" value="P:cellular response to oxidative stress"/>
    <property type="evidence" value="ECO:0007669"/>
    <property type="project" value="TreeGrafter"/>
</dbReference>
<dbReference type="GO" id="GO:0005737">
    <property type="term" value="C:cytoplasm"/>
    <property type="evidence" value="ECO:0007669"/>
    <property type="project" value="TreeGrafter"/>
</dbReference>
<dbReference type="GO" id="GO:0008113">
    <property type="term" value="F:peptide-methionine (S)-S-oxide reductase activity"/>
    <property type="evidence" value="ECO:0007669"/>
    <property type="project" value="UniProtKB-UniRule"/>
</dbReference>
<dbReference type="InterPro" id="IPR002569">
    <property type="entry name" value="Met_Sox_Rdtase_MsrA_dom"/>
</dbReference>
<comment type="similarity">
    <text evidence="1 5">Belongs to the MsrA Met sulfoxide reductase family.</text>
</comment>
<gene>
    <name evidence="7" type="primary">msrA_1</name>
    <name evidence="5" type="synonym">msrA</name>
    <name evidence="7" type="ORF">IMCC3135_05805</name>
</gene>
<dbReference type="GO" id="GO:0033744">
    <property type="term" value="F:L-methionine:thioredoxin-disulfide S-oxidoreductase activity"/>
    <property type="evidence" value="ECO:0007669"/>
    <property type="project" value="RHEA"/>
</dbReference>
<evidence type="ECO:0000259" key="6">
    <source>
        <dbReference type="Pfam" id="PF01625"/>
    </source>
</evidence>
<dbReference type="InterPro" id="IPR036509">
    <property type="entry name" value="Met_Sox_Rdtase_MsrA_sf"/>
</dbReference>
<comment type="catalytic activity">
    <reaction evidence="3 5">
        <text>L-methionyl-[protein] + [thioredoxin]-disulfide + H2O = L-methionyl-(S)-S-oxide-[protein] + [thioredoxin]-dithiol</text>
        <dbReference type="Rhea" id="RHEA:14217"/>
        <dbReference type="Rhea" id="RHEA-COMP:10698"/>
        <dbReference type="Rhea" id="RHEA-COMP:10700"/>
        <dbReference type="Rhea" id="RHEA-COMP:12313"/>
        <dbReference type="Rhea" id="RHEA-COMP:12315"/>
        <dbReference type="ChEBI" id="CHEBI:15377"/>
        <dbReference type="ChEBI" id="CHEBI:16044"/>
        <dbReference type="ChEBI" id="CHEBI:29950"/>
        <dbReference type="ChEBI" id="CHEBI:44120"/>
        <dbReference type="ChEBI" id="CHEBI:50058"/>
        <dbReference type="EC" id="1.8.4.11"/>
    </reaction>
</comment>
<evidence type="ECO:0000256" key="2">
    <source>
        <dbReference type="ARBA" id="ARBA00023002"/>
    </source>
</evidence>
<name>A0A2Z2NJJ4_9GAMM</name>
<dbReference type="Proteomes" id="UP000250079">
    <property type="component" value="Chromosome"/>
</dbReference>
<dbReference type="SUPFAM" id="SSF55068">
    <property type="entry name" value="Peptide methionine sulfoxide reductase"/>
    <property type="match status" value="1"/>
</dbReference>
<evidence type="ECO:0000313" key="7">
    <source>
        <dbReference type="EMBL" id="ASJ71273.1"/>
    </source>
</evidence>